<protein>
    <recommendedName>
        <fullName evidence="3">F-box domain-containing protein</fullName>
    </recommendedName>
</protein>
<comment type="caution">
    <text evidence="1">The sequence shown here is derived from an EMBL/GenBank/DDBJ whole genome shotgun (WGS) entry which is preliminary data.</text>
</comment>
<evidence type="ECO:0008006" key="3">
    <source>
        <dbReference type="Google" id="ProtNLM"/>
    </source>
</evidence>
<reference evidence="1" key="1">
    <citation type="journal article" date="2022" name="New Phytol.">
        <title>Evolutionary transition to the ectomycorrhizal habit in the genomes of a hyperdiverse lineage of mushroom-forming fungi.</title>
        <authorList>
            <person name="Looney B."/>
            <person name="Miyauchi S."/>
            <person name="Morin E."/>
            <person name="Drula E."/>
            <person name="Courty P.E."/>
            <person name="Kohler A."/>
            <person name="Kuo A."/>
            <person name="LaButti K."/>
            <person name="Pangilinan J."/>
            <person name="Lipzen A."/>
            <person name="Riley R."/>
            <person name="Andreopoulos W."/>
            <person name="He G."/>
            <person name="Johnson J."/>
            <person name="Nolan M."/>
            <person name="Tritt A."/>
            <person name="Barry K.W."/>
            <person name="Grigoriev I.V."/>
            <person name="Nagy L.G."/>
            <person name="Hibbett D."/>
            <person name="Henrissat B."/>
            <person name="Matheny P.B."/>
            <person name="Labbe J."/>
            <person name="Martin F.M."/>
        </authorList>
    </citation>
    <scope>NUCLEOTIDE SEQUENCE</scope>
    <source>
        <strain evidence="1">BPL690</strain>
    </source>
</reference>
<organism evidence="1 2">
    <name type="scientific">Multifurca ochricompacta</name>
    <dbReference type="NCBI Taxonomy" id="376703"/>
    <lineage>
        <taxon>Eukaryota</taxon>
        <taxon>Fungi</taxon>
        <taxon>Dikarya</taxon>
        <taxon>Basidiomycota</taxon>
        <taxon>Agaricomycotina</taxon>
        <taxon>Agaricomycetes</taxon>
        <taxon>Russulales</taxon>
        <taxon>Russulaceae</taxon>
        <taxon>Multifurca</taxon>
    </lineage>
</organism>
<proteinExistence type="predicted"/>
<accession>A0AAD4M3J2</accession>
<dbReference type="EMBL" id="WTXG01000029">
    <property type="protein sequence ID" value="KAI0298371.1"/>
    <property type="molecule type" value="Genomic_DNA"/>
</dbReference>
<sequence>MTIIPPELIAEIISEVHTPSDLLQLRLVNSMMNTLATPLAFQSIRVINKDRSVNRFRRIAAHKKFAQLVHQVIYQYEEADPSDPIGPHTLRGLDPTSFVEALLLLSQLPALDSLILKFRVNDDPFKIDDNANPDDMTFPPEVVLQFLIFRALAENEQGLPSPLKSLVVDNLLPLPHPYLGSPTILGLLSTLTHLTINTTAHCAAFPMINPQLPWPPSYHLFQKEALSSSLVSLQLHHVHVRSADMLIPISEVHLPRLAHLSLQKIYFSGQGEVENFIARHGRTLIGLKLFVCPLALTTEENSVRRPTRFRRWSQVWERLNNELKVLKELTVSERLDSNGIEDAGSMGWYVHDCYRCKAVSLSKADTTEDDTVLKRFKDVVASRSG</sequence>
<name>A0AAD4M3J2_9AGAM</name>
<dbReference type="AlphaFoldDB" id="A0AAD4M3J2"/>
<evidence type="ECO:0000313" key="1">
    <source>
        <dbReference type="EMBL" id="KAI0298371.1"/>
    </source>
</evidence>
<dbReference type="PANTHER" id="PTHR42057">
    <property type="entry name" value="F-BOX DOMAIN PROTEIN (AFU_ORTHOLOGUE AFUA_4G00200)"/>
    <property type="match status" value="1"/>
</dbReference>
<dbReference type="PANTHER" id="PTHR42057:SF2">
    <property type="entry name" value="F-BOX DOMAIN PROTEIN (AFU_ORTHOLOGUE AFUA_4G00200)-RELATED"/>
    <property type="match status" value="1"/>
</dbReference>
<gene>
    <name evidence="1" type="ORF">B0F90DRAFT_1926581</name>
</gene>
<dbReference type="Proteomes" id="UP001203297">
    <property type="component" value="Unassembled WGS sequence"/>
</dbReference>
<keyword evidence="2" id="KW-1185">Reference proteome</keyword>
<evidence type="ECO:0000313" key="2">
    <source>
        <dbReference type="Proteomes" id="UP001203297"/>
    </source>
</evidence>